<organism evidence="2 3">
    <name type="scientific">Tritonibacter aquimaris</name>
    <dbReference type="NCBI Taxonomy" id="2663379"/>
    <lineage>
        <taxon>Bacteria</taxon>
        <taxon>Pseudomonadati</taxon>
        <taxon>Pseudomonadota</taxon>
        <taxon>Alphaproteobacteria</taxon>
        <taxon>Rhodobacterales</taxon>
        <taxon>Paracoccaceae</taxon>
        <taxon>Tritonibacter</taxon>
    </lineage>
</organism>
<dbReference type="Proteomes" id="UP000436694">
    <property type="component" value="Unassembled WGS sequence"/>
</dbReference>
<proteinExistence type="predicted"/>
<protein>
    <submittedName>
        <fullName evidence="2">Uncharacterized protein</fullName>
    </submittedName>
</protein>
<dbReference type="RefSeq" id="WP_153549256.1">
    <property type="nucleotide sequence ID" value="NZ_WIXK01000014.1"/>
</dbReference>
<keyword evidence="3" id="KW-1185">Reference proteome</keyword>
<name>A0A844ATA1_9RHOB</name>
<feature type="compositionally biased region" description="Basic and acidic residues" evidence="1">
    <location>
        <begin position="1"/>
        <end position="10"/>
    </location>
</feature>
<reference evidence="2 3" key="1">
    <citation type="submission" date="2019-10" db="EMBL/GenBank/DDBJ databases">
        <title>Epibacterium sp. nov., isolated from seawater.</title>
        <authorList>
            <person name="Zhang X."/>
            <person name="Li N."/>
        </authorList>
    </citation>
    <scope>NUCLEOTIDE SEQUENCE [LARGE SCALE GENOMIC DNA]</scope>
    <source>
        <strain evidence="2 3">SM1969</strain>
    </source>
</reference>
<gene>
    <name evidence="2" type="ORF">GG681_17090</name>
</gene>
<evidence type="ECO:0000313" key="3">
    <source>
        <dbReference type="Proteomes" id="UP000436694"/>
    </source>
</evidence>
<sequence>MSEYTHDLPKDALSADARTQKSRFRETSRFFVVNELKSVRFVTEEEIRALETFYQKDMSDLLNDKKGGRK</sequence>
<comment type="caution">
    <text evidence="2">The sequence shown here is derived from an EMBL/GenBank/DDBJ whole genome shotgun (WGS) entry which is preliminary data.</text>
</comment>
<dbReference type="AlphaFoldDB" id="A0A844ATA1"/>
<evidence type="ECO:0000313" key="2">
    <source>
        <dbReference type="EMBL" id="MQY44363.1"/>
    </source>
</evidence>
<feature type="region of interest" description="Disordered" evidence="1">
    <location>
        <begin position="1"/>
        <end position="22"/>
    </location>
</feature>
<evidence type="ECO:0000256" key="1">
    <source>
        <dbReference type="SAM" id="MobiDB-lite"/>
    </source>
</evidence>
<dbReference type="EMBL" id="WIXK01000014">
    <property type="protein sequence ID" value="MQY44363.1"/>
    <property type="molecule type" value="Genomic_DNA"/>
</dbReference>
<accession>A0A844ATA1</accession>